<proteinExistence type="predicted"/>
<dbReference type="EMBL" id="JAHMHS010000007">
    <property type="protein sequence ID" value="KAK1730340.1"/>
    <property type="molecule type" value="Genomic_DNA"/>
</dbReference>
<dbReference type="Proteomes" id="UP001244207">
    <property type="component" value="Unassembled WGS sequence"/>
</dbReference>
<comment type="caution">
    <text evidence="1">The sequence shown here is derived from an EMBL/GenBank/DDBJ whole genome shotgun (WGS) entry which is preliminary data.</text>
</comment>
<organism evidence="1 2">
    <name type="scientific">Glomerella acutata</name>
    <name type="common">Colletotrichum acutatum</name>
    <dbReference type="NCBI Taxonomy" id="27357"/>
    <lineage>
        <taxon>Eukaryota</taxon>
        <taxon>Fungi</taxon>
        <taxon>Dikarya</taxon>
        <taxon>Ascomycota</taxon>
        <taxon>Pezizomycotina</taxon>
        <taxon>Sordariomycetes</taxon>
        <taxon>Hypocreomycetidae</taxon>
        <taxon>Glomerellales</taxon>
        <taxon>Glomerellaceae</taxon>
        <taxon>Colletotrichum</taxon>
        <taxon>Colletotrichum acutatum species complex</taxon>
    </lineage>
</organism>
<evidence type="ECO:0000313" key="1">
    <source>
        <dbReference type="EMBL" id="KAK1730340.1"/>
    </source>
</evidence>
<keyword evidence="2" id="KW-1185">Reference proteome</keyword>
<protein>
    <submittedName>
        <fullName evidence="1">Uncharacterized protein</fullName>
    </submittedName>
</protein>
<evidence type="ECO:0000313" key="2">
    <source>
        <dbReference type="Proteomes" id="UP001244207"/>
    </source>
</evidence>
<dbReference type="RefSeq" id="XP_060370395.1">
    <property type="nucleotide sequence ID" value="XM_060502852.1"/>
</dbReference>
<dbReference type="GeneID" id="85386751"/>
<reference evidence="1" key="1">
    <citation type="submission" date="2021-12" db="EMBL/GenBank/DDBJ databases">
        <title>Comparative genomics, transcriptomics and evolutionary studies reveal genomic signatures of adaptation to plant cell wall in hemibiotrophic fungi.</title>
        <authorList>
            <consortium name="DOE Joint Genome Institute"/>
            <person name="Baroncelli R."/>
            <person name="Diaz J.F."/>
            <person name="Benocci T."/>
            <person name="Peng M."/>
            <person name="Battaglia E."/>
            <person name="Haridas S."/>
            <person name="Andreopoulos W."/>
            <person name="Labutti K."/>
            <person name="Pangilinan J."/>
            <person name="Floch G.L."/>
            <person name="Makela M.R."/>
            <person name="Henrissat B."/>
            <person name="Grigoriev I.V."/>
            <person name="Crouch J.A."/>
            <person name="De Vries R.P."/>
            <person name="Sukno S.A."/>
            <person name="Thon M.R."/>
        </authorList>
    </citation>
    <scope>NUCLEOTIDE SEQUENCE</scope>
    <source>
        <strain evidence="1">CBS 112980</strain>
    </source>
</reference>
<dbReference type="AlphaFoldDB" id="A0AAD8XMU0"/>
<accession>A0AAD8XMU0</accession>
<name>A0AAD8XMU0_GLOAC</name>
<gene>
    <name evidence="1" type="ORF">BDZ83DRAFT_401937</name>
</gene>
<sequence>MMTGCGAGVQARGNLYPHSTGCCARVCLSRAGLGSLPFPPCRSTYLTDTRYIGCYHSVRTWEIPRHLSRKAGTQEGPSWSCHPASQLSAPAAPGVRWLFPGLPVRCPPPSPFRAGTQLHSQCPVVTEVTPFPRRNSLMLDSKFEGTGRSFSQLITTKPAALGPDDRTIASQPHIFLPVLFGQPTGCLWETTKAIALHCRLPTSNNKQTSPGFPLHLQPCSPCVVHLRIRTPPFFLFTNAPVCRTECLFRKTEIQ</sequence>